<dbReference type="AlphaFoldDB" id="A0AAV0LZR2"/>
<accession>A0AAV0LZR2</accession>
<comment type="caution">
    <text evidence="1">The sequence shown here is derived from an EMBL/GenBank/DDBJ whole genome shotgun (WGS) entry which is preliminary data.</text>
</comment>
<reference evidence="1" key="1">
    <citation type="submission" date="2022-08" db="EMBL/GenBank/DDBJ databases">
        <authorList>
            <person name="Gutierrez-Valencia J."/>
        </authorList>
    </citation>
    <scope>NUCLEOTIDE SEQUENCE</scope>
</reference>
<name>A0AAV0LZR2_9ROSI</name>
<proteinExistence type="predicted"/>
<dbReference type="Proteomes" id="UP001154282">
    <property type="component" value="Unassembled WGS sequence"/>
</dbReference>
<gene>
    <name evidence="1" type="ORF">LITE_LOCUS26351</name>
</gene>
<protein>
    <submittedName>
        <fullName evidence="1">Uncharacterized protein</fullName>
    </submittedName>
</protein>
<organism evidence="1 2">
    <name type="scientific">Linum tenue</name>
    <dbReference type="NCBI Taxonomy" id="586396"/>
    <lineage>
        <taxon>Eukaryota</taxon>
        <taxon>Viridiplantae</taxon>
        <taxon>Streptophyta</taxon>
        <taxon>Embryophyta</taxon>
        <taxon>Tracheophyta</taxon>
        <taxon>Spermatophyta</taxon>
        <taxon>Magnoliopsida</taxon>
        <taxon>eudicotyledons</taxon>
        <taxon>Gunneridae</taxon>
        <taxon>Pentapetalae</taxon>
        <taxon>rosids</taxon>
        <taxon>fabids</taxon>
        <taxon>Malpighiales</taxon>
        <taxon>Linaceae</taxon>
        <taxon>Linum</taxon>
    </lineage>
</organism>
<sequence length="88" mass="9808">MAAGYIGLISTYRRGIGCTAKFVNGKSNNLGRAGVLQPMENINVTIGASRSISQVISNRNRIHWLILATKFLFIENKNKKIEEQFLLV</sequence>
<evidence type="ECO:0000313" key="2">
    <source>
        <dbReference type="Proteomes" id="UP001154282"/>
    </source>
</evidence>
<evidence type="ECO:0000313" key="1">
    <source>
        <dbReference type="EMBL" id="CAI0439992.1"/>
    </source>
</evidence>
<keyword evidence="2" id="KW-1185">Reference proteome</keyword>
<dbReference type="EMBL" id="CAMGYJ010000006">
    <property type="protein sequence ID" value="CAI0439992.1"/>
    <property type="molecule type" value="Genomic_DNA"/>
</dbReference>